<dbReference type="EMBL" id="BHYM01000117">
    <property type="protein sequence ID" value="GCE44908.1"/>
    <property type="molecule type" value="Genomic_DNA"/>
</dbReference>
<evidence type="ECO:0000313" key="2">
    <source>
        <dbReference type="Proteomes" id="UP000287519"/>
    </source>
</evidence>
<comment type="caution">
    <text evidence="1">The sequence shown here is derived from an EMBL/GenBank/DDBJ whole genome shotgun (WGS) entry which is preliminary data.</text>
</comment>
<dbReference type="Proteomes" id="UP000287519">
    <property type="component" value="Unassembled WGS sequence"/>
</dbReference>
<sequence length="175" mass="20191">MEENTSRKHDPSADLTKAVIESLKAQGFNQSEIAEWYNVSRQAVSWHMRTYGGEKSPRQIVNEAWPWKTTAGHDKATAYRRLRDHGEFVQTGGGGMSEDKLDRLKKWWKKLRKENLVVEFDPSIPPIPGIASRGGFAYRARTVDDDMLIRVNEFTELTEEGEMIWRWPPDIDSLI</sequence>
<keyword evidence="2" id="KW-1185">Reference proteome</keyword>
<dbReference type="OrthoDB" id="4427333at2"/>
<dbReference type="AlphaFoldDB" id="A0A402CN08"/>
<dbReference type="InterPro" id="IPR013324">
    <property type="entry name" value="RNA_pol_sigma_r3/r4-like"/>
</dbReference>
<dbReference type="SUPFAM" id="SSF88659">
    <property type="entry name" value="Sigma3 and sigma4 domains of RNA polymerase sigma factors"/>
    <property type="match status" value="1"/>
</dbReference>
<name>A0A402CN08_RHOWR</name>
<reference evidence="1 2" key="1">
    <citation type="submission" date="2018-11" db="EMBL/GenBank/DDBJ databases">
        <title>Microbial catabolism of amino acid.</title>
        <authorList>
            <person name="Hibi M."/>
            <person name="Ogawa J."/>
        </authorList>
    </citation>
    <scope>NUCLEOTIDE SEQUENCE [LARGE SCALE GENOMIC DNA]</scope>
    <source>
        <strain evidence="1 2">C31-06</strain>
    </source>
</reference>
<evidence type="ECO:0000313" key="1">
    <source>
        <dbReference type="EMBL" id="GCE44908.1"/>
    </source>
</evidence>
<protein>
    <submittedName>
        <fullName evidence="1">Phage repressor</fullName>
    </submittedName>
</protein>
<accession>A0A402CN08</accession>
<dbReference type="RefSeq" id="WP_124396429.1">
    <property type="nucleotide sequence ID" value="NZ_BHYM01000117.1"/>
</dbReference>
<gene>
    <name evidence="1" type="ORF">Rhow_000534</name>
</gene>
<organism evidence="1 2">
    <name type="scientific">Rhodococcus wratislaviensis</name>
    <name type="common">Tsukamurella wratislaviensis</name>
    <dbReference type="NCBI Taxonomy" id="44752"/>
    <lineage>
        <taxon>Bacteria</taxon>
        <taxon>Bacillati</taxon>
        <taxon>Actinomycetota</taxon>
        <taxon>Actinomycetes</taxon>
        <taxon>Mycobacteriales</taxon>
        <taxon>Nocardiaceae</taxon>
        <taxon>Rhodococcus</taxon>
    </lineage>
</organism>
<proteinExistence type="predicted"/>